<evidence type="ECO:0000313" key="1">
    <source>
        <dbReference type="EMBL" id="EWC46392.1"/>
    </source>
</evidence>
<name>W7I1K4_9PEZI</name>
<organism evidence="1 2">
    <name type="scientific">Drechslerella stenobrocha 248</name>
    <dbReference type="NCBI Taxonomy" id="1043628"/>
    <lineage>
        <taxon>Eukaryota</taxon>
        <taxon>Fungi</taxon>
        <taxon>Dikarya</taxon>
        <taxon>Ascomycota</taxon>
        <taxon>Pezizomycotina</taxon>
        <taxon>Orbiliomycetes</taxon>
        <taxon>Orbiliales</taxon>
        <taxon>Orbiliaceae</taxon>
        <taxon>Drechslerella</taxon>
    </lineage>
</organism>
<sequence length="238" mass="26428">MTTTFTINIRNEDPQRETATFWLYQAAPTVSKMFYAAVYQSIDVDLKSTGKLTIIAEPYAIVATTKSDFTNWMKPTIFDHLDSRPVQLTKRPVKGSVVCIDCNLETGLSYFDDAKAATTTTDASFRITASENVQPADEESTILMGMGAKNPGTGEIVPIAILPAQAGKTLTFTPELSLYYIACGKQGHARFDKYNWVDYDGFEEVDFRGKSSGAEISMVLGRHHDGWPFWAREDHQAA</sequence>
<dbReference type="HOGENOM" id="CLU_1160874_0_0_1"/>
<dbReference type="OrthoDB" id="5413269at2759"/>
<keyword evidence="2" id="KW-1185">Reference proteome</keyword>
<evidence type="ECO:0000313" key="2">
    <source>
        <dbReference type="Proteomes" id="UP000024837"/>
    </source>
</evidence>
<gene>
    <name evidence="1" type="ORF">DRE_04335</name>
</gene>
<dbReference type="AlphaFoldDB" id="W7I1K4"/>
<reference evidence="1 2" key="1">
    <citation type="submission" date="2013-05" db="EMBL/GenBank/DDBJ databases">
        <title>Drechslerella stenobrocha genome reveals carnivorous origination and mechanical trapping mechanism of predatory fungi.</title>
        <authorList>
            <person name="Liu X."/>
            <person name="Zhang W."/>
            <person name="Liu K."/>
        </authorList>
    </citation>
    <scope>NUCLEOTIDE SEQUENCE [LARGE SCALE GENOMIC DNA]</scope>
    <source>
        <strain evidence="1 2">248</strain>
    </source>
</reference>
<accession>W7I1K4</accession>
<protein>
    <submittedName>
        <fullName evidence="1">Uncharacterized protein</fullName>
    </submittedName>
</protein>
<proteinExistence type="predicted"/>
<dbReference type="EMBL" id="KI966418">
    <property type="protein sequence ID" value="EWC46392.1"/>
    <property type="molecule type" value="Genomic_DNA"/>
</dbReference>
<dbReference type="Proteomes" id="UP000024837">
    <property type="component" value="Unassembled WGS sequence"/>
</dbReference>